<dbReference type="PANTHER" id="PTHR43156">
    <property type="entry name" value="STAGE II SPORULATION PROTEIN E-RELATED"/>
    <property type="match status" value="1"/>
</dbReference>
<evidence type="ECO:0000313" key="3">
    <source>
        <dbReference type="EMBL" id="HCT57189.1"/>
    </source>
</evidence>
<feature type="domain" description="PPM-type phosphatase" evidence="2">
    <location>
        <begin position="337"/>
        <end position="554"/>
    </location>
</feature>
<protein>
    <recommendedName>
        <fullName evidence="2">PPM-type phosphatase domain-containing protein</fullName>
    </recommendedName>
</protein>
<name>A0A3D4V7R9_9BACT</name>
<dbReference type="Proteomes" id="UP000264071">
    <property type="component" value="Unassembled WGS sequence"/>
</dbReference>
<dbReference type="OMA" id="DRERHID"/>
<dbReference type="SUPFAM" id="SSF55781">
    <property type="entry name" value="GAF domain-like"/>
    <property type="match status" value="1"/>
</dbReference>
<dbReference type="SMART" id="SM00331">
    <property type="entry name" value="PP2C_SIG"/>
    <property type="match status" value="1"/>
</dbReference>
<reference evidence="3 4" key="1">
    <citation type="journal article" date="2018" name="Nat. Biotechnol.">
        <title>A standardized bacterial taxonomy based on genome phylogeny substantially revises the tree of life.</title>
        <authorList>
            <person name="Parks D.H."/>
            <person name="Chuvochina M."/>
            <person name="Waite D.W."/>
            <person name="Rinke C."/>
            <person name="Skarshewski A."/>
            <person name="Chaumeil P.A."/>
            <person name="Hugenholtz P."/>
        </authorList>
    </citation>
    <scope>NUCLEOTIDE SEQUENCE [LARGE SCALE GENOMIC DNA]</scope>
    <source>
        <strain evidence="3">UBA8844</strain>
    </source>
</reference>
<dbReference type="GO" id="GO:0016791">
    <property type="term" value="F:phosphatase activity"/>
    <property type="evidence" value="ECO:0007669"/>
    <property type="project" value="TreeGrafter"/>
</dbReference>
<dbReference type="InterPro" id="IPR052016">
    <property type="entry name" value="Bact_Sigma-Reg"/>
</dbReference>
<evidence type="ECO:0000256" key="1">
    <source>
        <dbReference type="ARBA" id="ARBA00022801"/>
    </source>
</evidence>
<dbReference type="AlphaFoldDB" id="A0A3D4V7R9"/>
<dbReference type="InterPro" id="IPR036457">
    <property type="entry name" value="PPM-type-like_dom_sf"/>
</dbReference>
<keyword evidence="1" id="KW-0378">Hydrolase</keyword>
<dbReference type="Gene3D" id="3.60.40.10">
    <property type="entry name" value="PPM-type phosphatase domain"/>
    <property type="match status" value="1"/>
</dbReference>
<dbReference type="Pfam" id="PF07228">
    <property type="entry name" value="SpoIIE"/>
    <property type="match status" value="1"/>
</dbReference>
<evidence type="ECO:0000259" key="2">
    <source>
        <dbReference type="SMART" id="SM00331"/>
    </source>
</evidence>
<evidence type="ECO:0000313" key="4">
    <source>
        <dbReference type="Proteomes" id="UP000264071"/>
    </source>
</evidence>
<sequence length="567" mass="59686">MNEVAALLAAFLEATGRQAAIWERREGSVVPTLLGASSSVFAERTTSCAQAWDVASWARSHHLHAQLVNTGDSVGWLFVEAGEAVQEPVAVGGPAADVDRLLGRLLPLVRRITRERDGATRELAERYEEINLLYAIGELLGGTTSVESVADTLLAELAATLGATRAVFLQTNRAQGTLAPIASLGLADDAYEPVSLEQATHIAVRAYHAGSACTEDGNAASLADPILAARAAPLMAVAITRPSSGVGITGTFPVPTRRGAEGIAVPLGVLVLAGRPGGAPFSGGDRKLAVAIGTQVGVAMHNASLVRAAVERQQLAREMRLAHELQLKLLPSPQVVQPEARAAARVVPAESVGGDFYLLARLDQDRTGVLIGDVSGHGYQSALVMALALSAAAIHVQAAFDPSIAIEAVQRSLREELMSTEMSISMCYAVIDSRANELRFANAGHPHAFKLSSDGHATRLGAVAPPIGFSDAPIEECVMSWRADDRLVFLTDGVIDARDPAGRRIGEAEVLQWLTHTSPTDTPDTILDAIYGRLNAHTGRAPLRDDCTVVVVDRMVPSAVNPGESSI</sequence>
<dbReference type="SUPFAM" id="SSF81606">
    <property type="entry name" value="PP2C-like"/>
    <property type="match status" value="1"/>
</dbReference>
<organism evidence="3 4">
    <name type="scientific">Gemmatimonas aurantiaca</name>
    <dbReference type="NCBI Taxonomy" id="173480"/>
    <lineage>
        <taxon>Bacteria</taxon>
        <taxon>Pseudomonadati</taxon>
        <taxon>Gemmatimonadota</taxon>
        <taxon>Gemmatimonadia</taxon>
        <taxon>Gemmatimonadales</taxon>
        <taxon>Gemmatimonadaceae</taxon>
        <taxon>Gemmatimonas</taxon>
    </lineage>
</organism>
<comment type="caution">
    <text evidence="3">The sequence shown here is derived from an EMBL/GenBank/DDBJ whole genome shotgun (WGS) entry which is preliminary data.</text>
</comment>
<gene>
    <name evidence="3" type="ORF">DGD08_08245</name>
</gene>
<dbReference type="InterPro" id="IPR001932">
    <property type="entry name" value="PPM-type_phosphatase-like_dom"/>
</dbReference>
<dbReference type="InterPro" id="IPR029016">
    <property type="entry name" value="GAF-like_dom_sf"/>
</dbReference>
<dbReference type="Gene3D" id="3.30.450.40">
    <property type="match status" value="1"/>
</dbReference>
<proteinExistence type="predicted"/>
<dbReference type="EMBL" id="DPIY01000007">
    <property type="protein sequence ID" value="HCT57189.1"/>
    <property type="molecule type" value="Genomic_DNA"/>
</dbReference>
<accession>A0A3D4V7R9</accession>
<dbReference type="PANTHER" id="PTHR43156:SF2">
    <property type="entry name" value="STAGE II SPORULATION PROTEIN E"/>
    <property type="match status" value="1"/>
</dbReference>